<reference evidence="1" key="1">
    <citation type="journal article" date="2020" name="mSystems">
        <title>Genome- and Community-Level Interaction Insights into Carbon Utilization and Element Cycling Functions of Hydrothermarchaeota in Hydrothermal Sediment.</title>
        <authorList>
            <person name="Zhou Z."/>
            <person name="Liu Y."/>
            <person name="Xu W."/>
            <person name="Pan J."/>
            <person name="Luo Z.H."/>
            <person name="Li M."/>
        </authorList>
    </citation>
    <scope>NUCLEOTIDE SEQUENCE [LARGE SCALE GENOMIC DNA]</scope>
    <source>
        <strain evidence="1">SpSt-61</strain>
    </source>
</reference>
<protein>
    <submittedName>
        <fullName evidence="1">Uncharacterized protein</fullName>
    </submittedName>
</protein>
<gene>
    <name evidence="1" type="ORF">ENT78_08065</name>
</gene>
<accession>A0A7V4KE24</accession>
<evidence type="ECO:0000313" key="1">
    <source>
        <dbReference type="EMBL" id="HGU53455.1"/>
    </source>
</evidence>
<comment type="caution">
    <text evidence="1">The sequence shown here is derived from an EMBL/GenBank/DDBJ whole genome shotgun (WGS) entry which is preliminary data.</text>
</comment>
<dbReference type="AlphaFoldDB" id="A0A7V4KE24"/>
<name>A0A7V4KE24_FERPE</name>
<sequence length="256" mass="29903">MRQTAKQKIQKTDYLKKYVYPDIKVNDSEEENSKERRIVEKFICSHEGVKIIDGCLHINHTFNGSEEETDPGLFVISSMYLKYVWLYDITPIFFFNTRYGDIVEQEMVWLPLLQDSPFSVLDTIAVFDRVREYAKMIANSENLIYWEDTSDEDIKKLGINEPDLITTFGINIDDSKLHDDKFLGLLKYEFEVFSGVVGICCINCGEVETFGAKFMVPCYETKKFLQNIACYIRRVEQLKKKGIKDIPPYKKLMENV</sequence>
<proteinExistence type="predicted"/>
<organism evidence="1">
    <name type="scientific">Fervidobacterium pennivorans</name>
    <dbReference type="NCBI Taxonomy" id="93466"/>
    <lineage>
        <taxon>Bacteria</taxon>
        <taxon>Thermotogati</taxon>
        <taxon>Thermotogota</taxon>
        <taxon>Thermotogae</taxon>
        <taxon>Thermotogales</taxon>
        <taxon>Fervidobacteriaceae</taxon>
        <taxon>Fervidobacterium</taxon>
    </lineage>
</organism>
<dbReference type="EMBL" id="DSZZ01000374">
    <property type="protein sequence ID" value="HGU53455.1"/>
    <property type="molecule type" value="Genomic_DNA"/>
</dbReference>